<sequence length="118" mass="13685">MRRGSLVEVKVFKNPKLSHPLTDIYAKEIKNLKSDKNYKSCLLGKDADFGTPPNAKLADVRHFHITKHYASDSYVIYCSGFTNANYYLLIDVIEEDAHKKCWSMTKYIEVAEKFRAKY</sequence>
<geneLocation type="plasmid" evidence="1">
    <name>unnamed1</name>
</geneLocation>
<evidence type="ECO:0000313" key="2">
    <source>
        <dbReference type="Proteomes" id="UP000244441"/>
    </source>
</evidence>
<reference evidence="1 2" key="1">
    <citation type="submission" date="2018-01" db="EMBL/GenBank/DDBJ databases">
        <title>Genome sequence of a Cantenovulum-like bacteria.</title>
        <authorList>
            <person name="Tan W.R."/>
            <person name="Lau N.-S."/>
            <person name="Go F."/>
            <person name="Amirul A.-A.A."/>
        </authorList>
    </citation>
    <scope>NUCLEOTIDE SEQUENCE [LARGE SCALE GENOMIC DNA]</scope>
    <source>
        <strain evidence="1 2">CCB-QB4</strain>
        <plasmid evidence="2">Plasmid unnamed1</plasmid>
    </source>
</reference>
<gene>
    <name evidence="1" type="ORF">C2869_22015</name>
</gene>
<dbReference type="KEGG" id="cate:C2869_22015"/>
<evidence type="ECO:0000313" key="1">
    <source>
        <dbReference type="EMBL" id="AWB69181.1"/>
    </source>
</evidence>
<dbReference type="Pfam" id="PF13957">
    <property type="entry name" value="YafO_toxin"/>
    <property type="match status" value="1"/>
</dbReference>
<keyword evidence="1" id="KW-0614">Plasmid</keyword>
<keyword evidence="2" id="KW-1185">Reference proteome</keyword>
<name>A0A2S0VY95_9ALTE</name>
<dbReference type="EMBL" id="CP026605">
    <property type="protein sequence ID" value="AWB69181.1"/>
    <property type="molecule type" value="Genomic_DNA"/>
</dbReference>
<dbReference type="Proteomes" id="UP000244441">
    <property type="component" value="Plasmid unnamed1"/>
</dbReference>
<proteinExistence type="predicted"/>
<organism evidence="1 2">
    <name type="scientific">Saccharobesus litoralis</name>
    <dbReference type="NCBI Taxonomy" id="2172099"/>
    <lineage>
        <taxon>Bacteria</taxon>
        <taxon>Pseudomonadati</taxon>
        <taxon>Pseudomonadota</taxon>
        <taxon>Gammaproteobacteria</taxon>
        <taxon>Alteromonadales</taxon>
        <taxon>Alteromonadaceae</taxon>
        <taxon>Saccharobesus</taxon>
    </lineage>
</organism>
<dbReference type="InterPro" id="IPR020353">
    <property type="entry name" value="Toxin_YafO"/>
</dbReference>
<protein>
    <submittedName>
        <fullName evidence="1">Uncharacterized protein</fullName>
    </submittedName>
</protein>
<dbReference type="AlphaFoldDB" id="A0A2S0VY95"/>
<accession>A0A2S0VY95</accession>